<reference evidence="1" key="1">
    <citation type="submission" date="2021-06" db="EMBL/GenBank/DDBJ databases">
        <title>Parelaphostrongylus tenuis whole genome reference sequence.</title>
        <authorList>
            <person name="Garwood T.J."/>
            <person name="Larsen P.A."/>
            <person name="Fountain-Jones N.M."/>
            <person name="Garbe J.R."/>
            <person name="Macchietto M.G."/>
            <person name="Kania S.A."/>
            <person name="Gerhold R.W."/>
            <person name="Richards J.E."/>
            <person name="Wolf T.M."/>
        </authorList>
    </citation>
    <scope>NUCLEOTIDE SEQUENCE</scope>
    <source>
        <strain evidence="1">MNPRO001-30</strain>
        <tissue evidence="1">Meninges</tissue>
    </source>
</reference>
<proteinExistence type="predicted"/>
<keyword evidence="2" id="KW-1185">Reference proteome</keyword>
<sequence length="95" mass="10839">MAVIKQIRKLADRWHIILDNDGLYFEYNSNTATTRAESTAAVEHATIAERRKYAKHQLKDCPPWNLTLYNAYRVLSKSIDVDGSAKREISGLDSN</sequence>
<gene>
    <name evidence="1" type="ORF">KIN20_020317</name>
</gene>
<comment type="caution">
    <text evidence="1">The sequence shown here is derived from an EMBL/GenBank/DDBJ whole genome shotgun (WGS) entry which is preliminary data.</text>
</comment>
<organism evidence="1 2">
    <name type="scientific">Parelaphostrongylus tenuis</name>
    <name type="common">Meningeal worm</name>
    <dbReference type="NCBI Taxonomy" id="148309"/>
    <lineage>
        <taxon>Eukaryota</taxon>
        <taxon>Metazoa</taxon>
        <taxon>Ecdysozoa</taxon>
        <taxon>Nematoda</taxon>
        <taxon>Chromadorea</taxon>
        <taxon>Rhabditida</taxon>
        <taxon>Rhabditina</taxon>
        <taxon>Rhabditomorpha</taxon>
        <taxon>Strongyloidea</taxon>
        <taxon>Metastrongylidae</taxon>
        <taxon>Parelaphostrongylus</taxon>
    </lineage>
</organism>
<dbReference type="AlphaFoldDB" id="A0AAD5N332"/>
<name>A0AAD5N332_PARTN</name>
<accession>A0AAD5N332</accession>
<dbReference type="EMBL" id="JAHQIW010004119">
    <property type="protein sequence ID" value="KAJ1361131.1"/>
    <property type="molecule type" value="Genomic_DNA"/>
</dbReference>
<protein>
    <submittedName>
        <fullName evidence="1">Uncharacterized protein</fullName>
    </submittedName>
</protein>
<dbReference type="Proteomes" id="UP001196413">
    <property type="component" value="Unassembled WGS sequence"/>
</dbReference>
<evidence type="ECO:0000313" key="2">
    <source>
        <dbReference type="Proteomes" id="UP001196413"/>
    </source>
</evidence>
<evidence type="ECO:0000313" key="1">
    <source>
        <dbReference type="EMBL" id="KAJ1361131.1"/>
    </source>
</evidence>